<dbReference type="InterPro" id="IPR001072">
    <property type="entry name" value="RNA_ligase_Pab1020"/>
</dbReference>
<feature type="domain" description="RNA ligase" evidence="1">
    <location>
        <begin position="95"/>
        <end position="250"/>
    </location>
</feature>
<dbReference type="Gene3D" id="3.30.470.30">
    <property type="entry name" value="DNA ligase/mRNA capping enzyme"/>
    <property type="match status" value="1"/>
</dbReference>
<dbReference type="Gene3D" id="3.30.70.2160">
    <property type="match status" value="1"/>
</dbReference>
<sequence>MSFESNTKLDIDGVAEFLNLPSSKVKKLASKKRILQNWGKYQNLFRFDKKVSKIESGTVLYQNNGYFELIRGFPKIKRAMAVEPAVKSHFKNSGTVSVEEKMNGYNVRVASINGDVTAFTRSGIVCPYTTERAKYLIGQEFFEKHPEFVLYGEMVGPDNPYVPKNIYNIESLDFFIFDIRYKNTGEPLPVYERRKLMNDYNLNQVQLFGEYKIEEAPKNITKIIKEIGKQEREGVVIKDPQMRINAIKYTSSESNCADLREGFKFYNDFGRDYFYSRVIREGFQSVELGESEEEFQERCLQLGRSILEPMSRTMRKVAQGEEVHDDVQIRVKEPETIYEFEKHLKRMGIDAKFGAPQQVGDEYLVSIRKLNQSTNDKTKAIWNGSLWKS</sequence>
<dbReference type="Pfam" id="PF09414">
    <property type="entry name" value="RNA_ligase"/>
    <property type="match status" value="1"/>
</dbReference>
<dbReference type="HOGENOM" id="CLU_061502_0_0_2"/>
<keyword evidence="4" id="KW-1185">Reference proteome</keyword>
<dbReference type="GeneID" id="9345625"/>
<dbReference type="KEGG" id="mev:Metev_0019"/>
<keyword evidence="3" id="KW-0436">Ligase</keyword>
<gene>
    <name evidence="3" type="ordered locus">Metev_0019</name>
</gene>
<accession>D7E5S9</accession>
<dbReference type="AlphaFoldDB" id="D7E5S9"/>
<feature type="domain" description="RNA ligase Pab1020 C-terminal" evidence="2">
    <location>
        <begin position="263"/>
        <end position="385"/>
    </location>
</feature>
<name>D7E5S9_METEZ</name>
<dbReference type="STRING" id="644295.Metev_0019"/>
<dbReference type="NCBIfam" id="TIGR01209">
    <property type="entry name" value="RNA ligase"/>
    <property type="match status" value="1"/>
</dbReference>
<dbReference type="PRINTS" id="PR01048">
    <property type="entry name" value="Y414FAMILY"/>
</dbReference>
<dbReference type="Pfam" id="PF18330">
    <property type="entry name" value="Lig_C"/>
    <property type="match status" value="1"/>
</dbReference>
<dbReference type="RefSeq" id="WP_013193519.1">
    <property type="nucleotide sequence ID" value="NC_014253.1"/>
</dbReference>
<dbReference type="EMBL" id="CP002069">
    <property type="protein sequence ID" value="ADI72951.1"/>
    <property type="molecule type" value="Genomic_DNA"/>
</dbReference>
<dbReference type="SUPFAM" id="SSF56091">
    <property type="entry name" value="DNA ligase/mRNA capping enzyme, catalytic domain"/>
    <property type="match status" value="1"/>
</dbReference>
<evidence type="ECO:0000313" key="3">
    <source>
        <dbReference type="EMBL" id="ADI72951.1"/>
    </source>
</evidence>
<dbReference type="Gene3D" id="3.10.450.740">
    <property type="match status" value="1"/>
</dbReference>
<dbReference type="Proteomes" id="UP000000391">
    <property type="component" value="Chromosome"/>
</dbReference>
<dbReference type="Gene3D" id="3.30.1490.70">
    <property type="match status" value="1"/>
</dbReference>
<dbReference type="CDD" id="cd07894">
    <property type="entry name" value="Adenylation_RNA_ligase"/>
    <property type="match status" value="1"/>
</dbReference>
<dbReference type="InterPro" id="IPR021122">
    <property type="entry name" value="RNA_ligase_dom_REL/Rnl2"/>
</dbReference>
<protein>
    <submittedName>
        <fullName evidence="3">ATP dependent DNA ligase</fullName>
    </submittedName>
</protein>
<dbReference type="OrthoDB" id="14524at2157"/>
<organism evidence="3 4">
    <name type="scientific">Methanohalobium evestigatum (strain ATCC BAA-1072 / DSM 3721 / NBRC 107634 / OCM 161 / Z-7303)</name>
    <dbReference type="NCBI Taxonomy" id="644295"/>
    <lineage>
        <taxon>Archaea</taxon>
        <taxon>Methanobacteriati</taxon>
        <taxon>Methanobacteriota</taxon>
        <taxon>Stenosarchaea group</taxon>
        <taxon>Methanomicrobia</taxon>
        <taxon>Methanosarcinales</taxon>
        <taxon>Methanosarcinaceae</taxon>
        <taxon>Methanohalobium</taxon>
    </lineage>
</organism>
<evidence type="ECO:0000259" key="2">
    <source>
        <dbReference type="Pfam" id="PF18330"/>
    </source>
</evidence>
<dbReference type="InterPro" id="IPR041596">
    <property type="entry name" value="Lig_Pab1020_C"/>
</dbReference>
<proteinExistence type="predicted"/>
<reference evidence="3 4" key="1">
    <citation type="submission" date="2010-06" db="EMBL/GenBank/DDBJ databases">
        <title>Complete sequence chromosome of Methanohalobium evestigatum Z-7303.</title>
        <authorList>
            <consortium name="US DOE Joint Genome Institute"/>
            <person name="Lucas S."/>
            <person name="Copeland A."/>
            <person name="Lapidus A."/>
            <person name="Cheng J.-F."/>
            <person name="Bruce D."/>
            <person name="Goodwin L."/>
            <person name="Pitluck S."/>
            <person name="Saunders E."/>
            <person name="Detter J.C."/>
            <person name="Han C."/>
            <person name="Tapia R."/>
            <person name="Land M."/>
            <person name="Hauser L."/>
            <person name="Kyrpides N."/>
            <person name="Mikhailova N."/>
            <person name="Sieprawska-Lupa M."/>
            <person name="Whitman W.B."/>
            <person name="Anderson I."/>
            <person name="Woyke T."/>
        </authorList>
    </citation>
    <scope>NUCLEOTIDE SEQUENCE [LARGE SCALE GENOMIC DNA]</scope>
    <source>
        <strain evidence="4">ATCC BAA-1072 / DSM 3721 / NBRC 107634 / OCM 161 / Z-7303</strain>
    </source>
</reference>
<evidence type="ECO:0000259" key="1">
    <source>
        <dbReference type="Pfam" id="PF09414"/>
    </source>
</evidence>
<dbReference type="GO" id="GO:0016874">
    <property type="term" value="F:ligase activity"/>
    <property type="evidence" value="ECO:0007669"/>
    <property type="project" value="UniProtKB-KW"/>
</dbReference>
<evidence type="ECO:0000313" key="4">
    <source>
        <dbReference type="Proteomes" id="UP000000391"/>
    </source>
</evidence>